<feature type="binding site" evidence="2">
    <location>
        <position position="313"/>
    </location>
    <ligand>
        <name>Zn(2+)</name>
        <dbReference type="ChEBI" id="CHEBI:29105"/>
    </ligand>
</feature>
<dbReference type="AlphaFoldDB" id="A0A0G4EJL0"/>
<dbReference type="PANTHER" id="PTHR12736:SF7">
    <property type="entry name" value="LANC-LIKE PROTEIN 3"/>
    <property type="match status" value="1"/>
</dbReference>
<keyword evidence="2" id="KW-0479">Metal-binding</keyword>
<dbReference type="PhylomeDB" id="A0A0G4EJL0"/>
<dbReference type="OrthoDB" id="10257263at2759"/>
<protein>
    <submittedName>
        <fullName evidence="4">Uncharacterized protein</fullName>
    </submittedName>
</protein>
<dbReference type="OMA" id="LSLYFEW"/>
<comment type="similarity">
    <text evidence="1">Belongs to the LanC-like protein family.</text>
</comment>
<feature type="binding site" evidence="2">
    <location>
        <position position="362"/>
    </location>
    <ligand>
        <name>Zn(2+)</name>
        <dbReference type="ChEBI" id="CHEBI:29105"/>
    </ligand>
</feature>
<dbReference type="CDD" id="cd04794">
    <property type="entry name" value="euk_LANCL"/>
    <property type="match status" value="1"/>
</dbReference>
<dbReference type="EMBL" id="CDMY01000255">
    <property type="protein sequence ID" value="CEL97459.1"/>
    <property type="molecule type" value="Genomic_DNA"/>
</dbReference>
<dbReference type="InterPro" id="IPR012341">
    <property type="entry name" value="6hp_glycosidase-like_sf"/>
</dbReference>
<reference evidence="4 5" key="1">
    <citation type="submission" date="2014-11" db="EMBL/GenBank/DDBJ databases">
        <authorList>
            <person name="Zhu J."/>
            <person name="Qi W."/>
            <person name="Song R."/>
        </authorList>
    </citation>
    <scope>NUCLEOTIDE SEQUENCE [LARGE SCALE GENOMIC DNA]</scope>
</reference>
<evidence type="ECO:0000256" key="2">
    <source>
        <dbReference type="PIRSR" id="PIRSR607822-1"/>
    </source>
</evidence>
<dbReference type="Pfam" id="PF05147">
    <property type="entry name" value="LANC_like"/>
    <property type="match status" value="1"/>
</dbReference>
<dbReference type="Gene3D" id="1.50.10.10">
    <property type="match status" value="1"/>
</dbReference>
<dbReference type="SUPFAM" id="SSF158745">
    <property type="entry name" value="LanC-like"/>
    <property type="match status" value="1"/>
</dbReference>
<dbReference type="SMART" id="SM01260">
    <property type="entry name" value="LANC_like"/>
    <property type="match status" value="1"/>
</dbReference>
<feature type="region of interest" description="Disordered" evidence="3">
    <location>
        <begin position="1"/>
        <end position="22"/>
    </location>
</feature>
<dbReference type="PANTHER" id="PTHR12736">
    <property type="entry name" value="LANC-LIKE PROTEIN"/>
    <property type="match status" value="1"/>
</dbReference>
<keyword evidence="5" id="KW-1185">Reference proteome</keyword>
<dbReference type="PRINTS" id="PR01951">
    <property type="entry name" value="LANCEUKARYTE"/>
</dbReference>
<organism evidence="4 5">
    <name type="scientific">Vitrella brassicaformis (strain CCMP3155)</name>
    <dbReference type="NCBI Taxonomy" id="1169540"/>
    <lineage>
        <taxon>Eukaryota</taxon>
        <taxon>Sar</taxon>
        <taxon>Alveolata</taxon>
        <taxon>Colpodellida</taxon>
        <taxon>Vitrellaceae</taxon>
        <taxon>Vitrella</taxon>
    </lineage>
</organism>
<dbReference type="GO" id="GO:0046872">
    <property type="term" value="F:metal ion binding"/>
    <property type="evidence" value="ECO:0007669"/>
    <property type="project" value="UniProtKB-KW"/>
</dbReference>
<dbReference type="Proteomes" id="UP000041254">
    <property type="component" value="Unassembled WGS sequence"/>
</dbReference>
<feature type="binding site" evidence="2">
    <location>
        <position position="361"/>
    </location>
    <ligand>
        <name>Zn(2+)</name>
        <dbReference type="ChEBI" id="CHEBI:29105"/>
    </ligand>
</feature>
<dbReference type="GO" id="GO:0005886">
    <property type="term" value="C:plasma membrane"/>
    <property type="evidence" value="ECO:0007669"/>
    <property type="project" value="TreeGrafter"/>
</dbReference>
<dbReference type="InParanoid" id="A0A0G4EJL0"/>
<name>A0A0G4EJL0_VITBC</name>
<accession>A0A0G4EJL0</accession>
<dbReference type="InterPro" id="IPR007822">
    <property type="entry name" value="LANC-like"/>
</dbReference>
<keyword evidence="2" id="KW-0862">Zinc</keyword>
<dbReference type="FunCoup" id="A0A0G4EJL0">
    <property type="interactions" value="23"/>
</dbReference>
<evidence type="ECO:0000313" key="4">
    <source>
        <dbReference type="EMBL" id="CEL97459.1"/>
    </source>
</evidence>
<evidence type="ECO:0000256" key="3">
    <source>
        <dbReference type="SAM" id="MobiDB-lite"/>
    </source>
</evidence>
<sequence length="437" mass="48686">MASFDNSRYFPNELSDEPTGGTDLHGDEFRSWCVVNSQRVMDKIMRRQHEKPSIYTGECGKAYVLMDMADHGVALSKDPSISSPVNLYESAFHIITREMQHFPPNRVASFLEGLSGCIAMQAVLLVKLQRSQEALSSLTRLLSLAQHVSSMAEDECEFLYGRAGYVYALHWTQRQIEQHDERNADIDSFFSQGGWARVKIDILRQILIEGLSCANRLAGNGIDLGGLPLAYEWHGKCYLGAAHGLAGILQVLLLCRSDLPHINLQTSGHDASVTPMSLISRCLNVLSSSPHMFPGGNVSSSVGSTHDRLVQWCHGAPGFLPVYVQAMEVFPSERERFARVALQMGEAVWQRGLLRKGVGLCHGIAGNAFALLSAYRIARDPKWLRRAQQFAAYSLEHFDDLRRIPDRPYSLFEGMGGLVCLLTQLRSPDRALFPAYE</sequence>
<dbReference type="VEuPathDB" id="CryptoDB:Vbra_12195"/>
<evidence type="ECO:0000256" key="1">
    <source>
        <dbReference type="ARBA" id="ARBA00007179"/>
    </source>
</evidence>
<proteinExistence type="inferred from homology"/>
<dbReference type="GO" id="GO:0005975">
    <property type="term" value="P:carbohydrate metabolic process"/>
    <property type="evidence" value="ECO:0007669"/>
    <property type="project" value="InterPro"/>
</dbReference>
<dbReference type="PRINTS" id="PR01950">
    <property type="entry name" value="LANCSUPER"/>
</dbReference>
<dbReference type="GO" id="GO:0031179">
    <property type="term" value="P:peptide modification"/>
    <property type="evidence" value="ECO:0007669"/>
    <property type="project" value="InterPro"/>
</dbReference>
<evidence type="ECO:0000313" key="5">
    <source>
        <dbReference type="Proteomes" id="UP000041254"/>
    </source>
</evidence>
<gene>
    <name evidence="4" type="ORF">Vbra_12195</name>
</gene>
<dbReference type="InterPro" id="IPR020464">
    <property type="entry name" value="LanC-like_prot_euk"/>
</dbReference>